<evidence type="ECO:0000256" key="1">
    <source>
        <dbReference type="SAM" id="Phobius"/>
    </source>
</evidence>
<reference evidence="2 3" key="1">
    <citation type="submission" date="2016-08" db="EMBL/GenBank/DDBJ databases">
        <authorList>
            <person name="Seilhamer J.J."/>
        </authorList>
    </citation>
    <scope>NUCLEOTIDE SEQUENCE [LARGE SCALE GENOMIC DNA]</scope>
    <source>
        <strain evidence="2">M3/6</strain>
    </source>
</reference>
<accession>A0A1R3T0Z8</accession>
<gene>
    <name evidence="2" type="ORF">PSM36_0983</name>
</gene>
<sequence>MLKSRIDCIIMASYFNLCFIFVKLKPVFSVLRPFSPAIHIVFLYVSNVGGQNLLLTRALIIQWQTYIFI</sequence>
<protein>
    <submittedName>
        <fullName evidence="2">Putative membrane protein</fullName>
    </submittedName>
</protein>
<keyword evidence="1" id="KW-0812">Transmembrane</keyword>
<dbReference type="Proteomes" id="UP000187464">
    <property type="component" value="Chromosome I"/>
</dbReference>
<proteinExistence type="predicted"/>
<evidence type="ECO:0000313" key="2">
    <source>
        <dbReference type="EMBL" id="SCD19809.1"/>
    </source>
</evidence>
<name>A0A1R3T0Z8_9BACT</name>
<dbReference type="EMBL" id="LT605205">
    <property type="protein sequence ID" value="SCD19809.1"/>
    <property type="molecule type" value="Genomic_DNA"/>
</dbReference>
<keyword evidence="3" id="KW-1185">Reference proteome</keyword>
<dbReference type="KEGG" id="psac:PSM36_0983"/>
<organism evidence="2 3">
    <name type="scientific">Proteiniphilum saccharofermentans</name>
    <dbReference type="NCBI Taxonomy" id="1642647"/>
    <lineage>
        <taxon>Bacteria</taxon>
        <taxon>Pseudomonadati</taxon>
        <taxon>Bacteroidota</taxon>
        <taxon>Bacteroidia</taxon>
        <taxon>Bacteroidales</taxon>
        <taxon>Dysgonomonadaceae</taxon>
        <taxon>Proteiniphilum</taxon>
    </lineage>
</organism>
<feature type="transmembrane region" description="Helical" evidence="1">
    <location>
        <begin position="12"/>
        <end position="31"/>
    </location>
</feature>
<keyword evidence="1" id="KW-1133">Transmembrane helix</keyword>
<evidence type="ECO:0000313" key="3">
    <source>
        <dbReference type="Proteomes" id="UP000187464"/>
    </source>
</evidence>
<feature type="transmembrane region" description="Helical" evidence="1">
    <location>
        <begin position="37"/>
        <end position="55"/>
    </location>
</feature>
<keyword evidence="1" id="KW-0472">Membrane</keyword>
<dbReference type="AlphaFoldDB" id="A0A1R3T0Z8"/>